<feature type="domain" description="Beta-lactamase-related" evidence="2">
    <location>
        <begin position="42"/>
        <end position="315"/>
    </location>
</feature>
<dbReference type="EMBL" id="CP002665">
    <property type="protein sequence ID" value="AEI13274.1"/>
    <property type="molecule type" value="Genomic_DNA"/>
</dbReference>
<sequence>MNHDDVTARRRLPRSTPEEQGVDPRALTALVGALTTVPELHSLMVVRHGHVVAEGWAAPYAPDVVHEVYSLSKSFTATAVGLAVGDGLLDLDDRVVDLLPEAVPPVGADQGGLSDDERDRLSRLTVRDLLTMRTGHHEDPSEAAILGGRPWTAGFLAQPLAHEPGTHFVYNTVASYVLAAIVHRVTGESVLDRLHARVLGPLGFVGPTWYLSPDGIETGGFGLSATTEDIASFGELFLRDGVWAGRRLLPEGWVAQASAAHVPPGTNPGDEHSDWAQGYGFQMWQSRHGYRGDGAFGQFCVILPEQDVVVAMTSAFADLQRPLDAVWTHLLPALADHPAPADPEGRAGLHRALADLALPWPQGAATSPRAGALDGRRLELEPNTLGLGAVRLTAGPEQDSIELELADGATVTLAAGHAAPVAGVLPPEPPFHPEPRPVLTHAVWTADDEYVLTVRLTRDVTALTARVVLTQDHVRIEPRLNVSFDDPVLPVLRGRVTTTAPSTPAA</sequence>
<dbReference type="eggNOG" id="COG1680">
    <property type="taxonomic scope" value="Bacteria"/>
</dbReference>
<reference evidence="3" key="1">
    <citation type="submission" date="2011-04" db="EMBL/GenBank/DDBJ databases">
        <title>Complete sequence of [Cellvibrio] gilvus ATCC 13127.</title>
        <authorList>
            <consortium name="US DOE Joint Genome Institute"/>
            <person name="Lucas S."/>
            <person name="Han J."/>
            <person name="Lapidus A."/>
            <person name="Cheng J.-F."/>
            <person name="Goodwin L."/>
            <person name="Pitluck S."/>
            <person name="Peters L."/>
            <person name="Munk A."/>
            <person name="Detter J.C."/>
            <person name="Han C."/>
            <person name="Tapia R."/>
            <person name="Land M."/>
            <person name="Hauser L."/>
            <person name="Kyrpides N."/>
            <person name="Ivanova N."/>
            <person name="Ovchinnikova G."/>
            <person name="Pagani I."/>
            <person name="Mead D."/>
            <person name="Brumm P."/>
            <person name="Woyke T."/>
        </authorList>
    </citation>
    <scope>NUCLEOTIDE SEQUENCE</scope>
    <source>
        <strain evidence="3">ATCC 13127</strain>
    </source>
</reference>
<evidence type="ECO:0000256" key="1">
    <source>
        <dbReference type="SAM" id="MobiDB-lite"/>
    </source>
</evidence>
<protein>
    <submittedName>
        <fullName evidence="3">Beta-lactamase</fullName>
    </submittedName>
</protein>
<organism evidence="3 4">
    <name type="scientific">Cellulomonas gilvus (strain ATCC 13127 / NRRL B-14078)</name>
    <name type="common">Cellvibrio gilvus</name>
    <dbReference type="NCBI Taxonomy" id="593907"/>
    <lineage>
        <taxon>Bacteria</taxon>
        <taxon>Bacillati</taxon>
        <taxon>Actinomycetota</taxon>
        <taxon>Actinomycetes</taxon>
        <taxon>Micrococcales</taxon>
        <taxon>Cellulomonadaceae</taxon>
        <taxon>Cellulomonas</taxon>
    </lineage>
</organism>
<evidence type="ECO:0000259" key="2">
    <source>
        <dbReference type="Pfam" id="PF00144"/>
    </source>
</evidence>
<evidence type="ECO:0000313" key="4">
    <source>
        <dbReference type="Proteomes" id="UP000000485"/>
    </source>
</evidence>
<dbReference type="InterPro" id="IPR012338">
    <property type="entry name" value="Beta-lactam/transpept-like"/>
</dbReference>
<feature type="region of interest" description="Disordered" evidence="1">
    <location>
        <begin position="1"/>
        <end position="22"/>
    </location>
</feature>
<dbReference type="PANTHER" id="PTHR43283:SF7">
    <property type="entry name" value="BETA-LACTAMASE-RELATED DOMAIN-CONTAINING PROTEIN"/>
    <property type="match status" value="1"/>
</dbReference>
<dbReference type="HOGENOM" id="CLU_030169_3_1_11"/>
<dbReference type="InterPro" id="IPR050789">
    <property type="entry name" value="Diverse_Enzym_Activities"/>
</dbReference>
<dbReference type="Pfam" id="PF00144">
    <property type="entry name" value="Beta-lactamase"/>
    <property type="match status" value="1"/>
</dbReference>
<evidence type="ECO:0000313" key="3">
    <source>
        <dbReference type="EMBL" id="AEI13274.1"/>
    </source>
</evidence>
<dbReference type="AlphaFoldDB" id="F8A4M6"/>
<dbReference type="RefSeq" id="WP_013884791.1">
    <property type="nucleotide sequence ID" value="NC_015671.1"/>
</dbReference>
<dbReference type="PANTHER" id="PTHR43283">
    <property type="entry name" value="BETA-LACTAMASE-RELATED"/>
    <property type="match status" value="1"/>
</dbReference>
<dbReference type="STRING" id="593907.Celgi_2776"/>
<keyword evidence="4" id="KW-1185">Reference proteome</keyword>
<gene>
    <name evidence="3" type="ordered locus">Celgi_2776</name>
</gene>
<name>F8A4M6_CELGA</name>
<dbReference type="SUPFAM" id="SSF56601">
    <property type="entry name" value="beta-lactamase/transpeptidase-like"/>
    <property type="match status" value="1"/>
</dbReference>
<dbReference type="KEGG" id="cga:Celgi_2776"/>
<proteinExistence type="predicted"/>
<dbReference type="Proteomes" id="UP000000485">
    <property type="component" value="Chromosome"/>
</dbReference>
<dbReference type="InterPro" id="IPR001466">
    <property type="entry name" value="Beta-lactam-related"/>
</dbReference>
<accession>F8A4M6</accession>
<dbReference type="Gene3D" id="3.40.710.10">
    <property type="entry name" value="DD-peptidase/beta-lactamase superfamily"/>
    <property type="match status" value="1"/>
</dbReference>